<evidence type="ECO:0000256" key="1">
    <source>
        <dbReference type="SAM" id="MobiDB-lite"/>
    </source>
</evidence>
<keyword evidence="2" id="KW-0472">Membrane</keyword>
<sequence>MSWLRRILIEFWAMAIAAAIIGFLGPFGTYLEGDFAGRVWRWWMHLMGAYVLVRPSILLWTRVAEATSLPRQMLVYWGVFLSSFPLALLWRWSAAAFFHQLEGFAGILPFAVLSAIGVLAIVDRARRLDHRLAAMLKPDPAEVPAVEMAGGAPAPPPGDARPASSPASSPAPRLAARLSPGFHGPIIALQSEDHYVRVHGARGSELVFMRLRDAIAEMDDWPGEQVHRSWWITRSAIAGIAADGRNRSLTLVNGAVAPVARDSVARLERTNFLTPGAG</sequence>
<dbReference type="Pfam" id="PF04397">
    <property type="entry name" value="LytTR"/>
    <property type="match status" value="1"/>
</dbReference>
<dbReference type="Gene3D" id="2.40.50.1020">
    <property type="entry name" value="LytTr DNA-binding domain"/>
    <property type="match status" value="1"/>
</dbReference>
<keyword evidence="2" id="KW-0812">Transmembrane</keyword>
<dbReference type="Proteomes" id="UP001589858">
    <property type="component" value="Unassembled WGS sequence"/>
</dbReference>
<dbReference type="PROSITE" id="PS50930">
    <property type="entry name" value="HTH_LYTTR"/>
    <property type="match status" value="1"/>
</dbReference>
<evidence type="ECO:0000259" key="3">
    <source>
        <dbReference type="PROSITE" id="PS50930"/>
    </source>
</evidence>
<keyword evidence="4" id="KW-0238">DNA-binding</keyword>
<comment type="caution">
    <text evidence="4">The sequence shown here is derived from an EMBL/GenBank/DDBJ whole genome shotgun (WGS) entry which is preliminary data.</text>
</comment>
<feature type="domain" description="HTH LytTR-type" evidence="3">
    <location>
        <begin position="186"/>
        <end position="273"/>
    </location>
</feature>
<gene>
    <name evidence="4" type="ORF">ACFFF8_05495</name>
</gene>
<dbReference type="EMBL" id="JBHLTM010000026">
    <property type="protein sequence ID" value="MFC0684039.1"/>
    <property type="molecule type" value="Genomic_DNA"/>
</dbReference>
<evidence type="ECO:0000256" key="2">
    <source>
        <dbReference type="SAM" id="Phobius"/>
    </source>
</evidence>
<dbReference type="InterPro" id="IPR007492">
    <property type="entry name" value="LytTR_DNA-bd_dom"/>
</dbReference>
<feature type="transmembrane region" description="Helical" evidence="2">
    <location>
        <begin position="73"/>
        <end position="92"/>
    </location>
</feature>
<dbReference type="RefSeq" id="WP_267218351.1">
    <property type="nucleotide sequence ID" value="NZ_JAPCWC010000001.1"/>
</dbReference>
<keyword evidence="2" id="KW-1133">Transmembrane helix</keyword>
<reference evidence="4 5" key="1">
    <citation type="submission" date="2024-09" db="EMBL/GenBank/DDBJ databases">
        <authorList>
            <person name="Sun Q."/>
            <person name="Mori K."/>
        </authorList>
    </citation>
    <scope>NUCLEOTIDE SEQUENCE [LARGE SCALE GENOMIC DNA]</scope>
    <source>
        <strain evidence="4 5">CICC 11035S</strain>
    </source>
</reference>
<feature type="compositionally biased region" description="Low complexity" evidence="1">
    <location>
        <begin position="160"/>
        <end position="173"/>
    </location>
</feature>
<keyword evidence="5" id="KW-1185">Reference proteome</keyword>
<feature type="transmembrane region" description="Helical" evidence="2">
    <location>
        <begin position="104"/>
        <end position="122"/>
    </location>
</feature>
<evidence type="ECO:0000313" key="5">
    <source>
        <dbReference type="Proteomes" id="UP001589858"/>
    </source>
</evidence>
<organism evidence="4 5">
    <name type="scientific">Novosphingobium clariflavum</name>
    <dbReference type="NCBI Taxonomy" id="2029884"/>
    <lineage>
        <taxon>Bacteria</taxon>
        <taxon>Pseudomonadati</taxon>
        <taxon>Pseudomonadota</taxon>
        <taxon>Alphaproteobacteria</taxon>
        <taxon>Sphingomonadales</taxon>
        <taxon>Sphingomonadaceae</taxon>
        <taxon>Novosphingobium</taxon>
    </lineage>
</organism>
<evidence type="ECO:0000313" key="4">
    <source>
        <dbReference type="EMBL" id="MFC0684039.1"/>
    </source>
</evidence>
<dbReference type="GO" id="GO:0003677">
    <property type="term" value="F:DNA binding"/>
    <property type="evidence" value="ECO:0007669"/>
    <property type="project" value="UniProtKB-KW"/>
</dbReference>
<feature type="transmembrane region" description="Helical" evidence="2">
    <location>
        <begin position="42"/>
        <end position="61"/>
    </location>
</feature>
<feature type="transmembrane region" description="Helical" evidence="2">
    <location>
        <begin position="7"/>
        <end position="30"/>
    </location>
</feature>
<protein>
    <submittedName>
        <fullName evidence="4">LytTR family DNA-binding domain-containing protein</fullName>
    </submittedName>
</protein>
<proteinExistence type="predicted"/>
<name>A0ABV6S5D2_9SPHN</name>
<dbReference type="SMART" id="SM00850">
    <property type="entry name" value="LytTR"/>
    <property type="match status" value="1"/>
</dbReference>
<feature type="region of interest" description="Disordered" evidence="1">
    <location>
        <begin position="146"/>
        <end position="173"/>
    </location>
</feature>
<accession>A0ABV6S5D2</accession>